<protein>
    <submittedName>
        <fullName evidence="2">FHA domain-containing protein</fullName>
    </submittedName>
</protein>
<proteinExistence type="predicted"/>
<evidence type="ECO:0000313" key="2">
    <source>
        <dbReference type="EMBL" id="TCZ73364.1"/>
    </source>
</evidence>
<evidence type="ECO:0000259" key="1">
    <source>
        <dbReference type="Pfam" id="PF00498"/>
    </source>
</evidence>
<dbReference type="Pfam" id="PF00498">
    <property type="entry name" value="FHA"/>
    <property type="match status" value="1"/>
</dbReference>
<dbReference type="SUPFAM" id="SSF49879">
    <property type="entry name" value="SMAD/FHA domain"/>
    <property type="match status" value="1"/>
</dbReference>
<organism evidence="2 3">
    <name type="scientific">Flaviaesturariibacter aridisoli</name>
    <dbReference type="NCBI Taxonomy" id="2545761"/>
    <lineage>
        <taxon>Bacteria</taxon>
        <taxon>Pseudomonadati</taxon>
        <taxon>Bacteroidota</taxon>
        <taxon>Chitinophagia</taxon>
        <taxon>Chitinophagales</taxon>
        <taxon>Chitinophagaceae</taxon>
        <taxon>Flaviaestuariibacter</taxon>
    </lineage>
</organism>
<dbReference type="OrthoDB" id="944636at2"/>
<keyword evidence="3" id="KW-1185">Reference proteome</keyword>
<dbReference type="CDD" id="cd00060">
    <property type="entry name" value="FHA"/>
    <property type="match status" value="1"/>
</dbReference>
<comment type="caution">
    <text evidence="2">The sequence shown here is derived from an EMBL/GenBank/DDBJ whole genome shotgun (WGS) entry which is preliminary data.</text>
</comment>
<name>A0A4R4E1K0_9BACT</name>
<dbReference type="InterPro" id="IPR000253">
    <property type="entry name" value="FHA_dom"/>
</dbReference>
<evidence type="ECO:0000313" key="3">
    <source>
        <dbReference type="Proteomes" id="UP000295164"/>
    </source>
</evidence>
<dbReference type="InterPro" id="IPR008984">
    <property type="entry name" value="SMAD_FHA_dom_sf"/>
</dbReference>
<dbReference type="AlphaFoldDB" id="A0A4R4E1K0"/>
<dbReference type="Proteomes" id="UP000295164">
    <property type="component" value="Unassembled WGS sequence"/>
</dbReference>
<dbReference type="EMBL" id="SKFH01000007">
    <property type="protein sequence ID" value="TCZ73364.1"/>
    <property type="molecule type" value="Genomic_DNA"/>
</dbReference>
<accession>A0A4R4E1K0</accession>
<gene>
    <name evidence="2" type="ORF">E0486_06745</name>
</gene>
<sequence length="284" mass="31099">MEARPPILSSASGPCRPINKSTMGLFDRFKNDSTDAKSIRADLLYALRTRLSAFQGNEAGGLRSITLFLAPDDTLRAAYEAAIQAHEPKRFRAEVERQAEDYHLELPAGWDLRTEFCAALPAEATPVEGHPAGIWIAAGRRSAPAVQKARLRVLCGVAEQADYPLQPGGERITIGRERQVQLPDGFVRINTVAFLGDSPEEANRFVSRQHAHIRYDAALGQYLLFADAGGLPPHNKTKVKGRGEEVAVKLQSAEVPHQLRDGDQIMLGTSALLEFNTEQNSVHG</sequence>
<reference evidence="2 3" key="1">
    <citation type="submission" date="2019-03" db="EMBL/GenBank/DDBJ databases">
        <authorList>
            <person name="Kim M.K.M."/>
        </authorList>
    </citation>
    <scope>NUCLEOTIDE SEQUENCE [LARGE SCALE GENOMIC DNA]</scope>
    <source>
        <strain evidence="2 3">17J68-15</strain>
    </source>
</reference>
<dbReference type="Gene3D" id="2.60.200.20">
    <property type="match status" value="1"/>
</dbReference>
<feature type="domain" description="FHA" evidence="1">
    <location>
        <begin position="173"/>
        <end position="268"/>
    </location>
</feature>